<dbReference type="RefSeq" id="WP_126045104.1">
    <property type="nucleotide sequence ID" value="NZ_RXFM01000084.1"/>
</dbReference>
<reference evidence="4" key="1">
    <citation type="submission" date="2018-11" db="EMBL/GenBank/DDBJ databases">
        <title>Phylogenetic, genomic, and biogeographic characterization of a novel and ubiquitous marine invertebrate-associated Rickettsiales parasite, Candidatus Marinoinvertebrata rohwerii, gen. nov., sp. nov.</title>
        <authorList>
            <person name="Klinges J.G."/>
            <person name="Rosales S.M."/>
            <person name="Mcminds R."/>
            <person name="Shaver E.C."/>
            <person name="Shantz A."/>
            <person name="Peters E.C."/>
            <person name="Burkepile D.E."/>
            <person name="Silliman B.R."/>
            <person name="Vega Thurber R.L."/>
        </authorList>
    </citation>
    <scope>NUCLEOTIDE SEQUENCE [LARGE SCALE GENOMIC DNA]</scope>
    <source>
        <strain evidence="4">a_cerv_44</strain>
    </source>
</reference>
<proteinExistence type="predicted"/>
<comment type="caution">
    <text evidence="3">The sequence shown here is derived from an EMBL/GenBank/DDBJ whole genome shotgun (WGS) entry which is preliminary data.</text>
</comment>
<dbReference type="EMBL" id="RXFM01000084">
    <property type="protein sequence ID" value="RST63378.1"/>
    <property type="molecule type" value="Genomic_DNA"/>
</dbReference>
<feature type="domain" description="GCVT N-terminal" evidence="2">
    <location>
        <begin position="12"/>
        <end position="97"/>
    </location>
</feature>
<dbReference type="GO" id="GO:0016226">
    <property type="term" value="P:iron-sulfur cluster assembly"/>
    <property type="evidence" value="ECO:0007669"/>
    <property type="project" value="TreeGrafter"/>
</dbReference>
<gene>
    <name evidence="3" type="ORF">EIC27_05560</name>
</gene>
<evidence type="ECO:0000313" key="3">
    <source>
        <dbReference type="EMBL" id="RST63378.1"/>
    </source>
</evidence>
<dbReference type="Gene3D" id="2.40.30.160">
    <property type="match status" value="1"/>
</dbReference>
<dbReference type="SUPFAM" id="SSF103025">
    <property type="entry name" value="Folate-binding domain"/>
    <property type="match status" value="1"/>
</dbReference>
<dbReference type="InterPro" id="IPR006222">
    <property type="entry name" value="GCVT_N"/>
</dbReference>
<evidence type="ECO:0000313" key="4">
    <source>
        <dbReference type="Proteomes" id="UP000279470"/>
    </source>
</evidence>
<evidence type="ECO:0000259" key="2">
    <source>
        <dbReference type="Pfam" id="PF01571"/>
    </source>
</evidence>
<evidence type="ECO:0000256" key="1">
    <source>
        <dbReference type="ARBA" id="ARBA00022946"/>
    </source>
</evidence>
<dbReference type="Gene3D" id="3.30.1360.120">
    <property type="entry name" value="Probable tRNA modification gtpase trme, domain 1"/>
    <property type="match status" value="1"/>
</dbReference>
<name>A0A3R9XS74_9RICK</name>
<keyword evidence="4" id="KW-1185">Reference proteome</keyword>
<protein>
    <submittedName>
        <fullName evidence="3">Folate-binding protein</fullName>
    </submittedName>
</protein>
<dbReference type="PANTHER" id="PTHR22602">
    <property type="entry name" value="TRANSFERASE CAF17, MITOCHONDRIAL-RELATED"/>
    <property type="match status" value="1"/>
</dbReference>
<dbReference type="Pfam" id="PF01571">
    <property type="entry name" value="GCV_T"/>
    <property type="match status" value="1"/>
</dbReference>
<dbReference type="AlphaFoldDB" id="A0A3R9XS74"/>
<dbReference type="InterPro" id="IPR017703">
    <property type="entry name" value="YgfZ/GCV_T_CS"/>
</dbReference>
<dbReference type="PANTHER" id="PTHR22602:SF0">
    <property type="entry name" value="TRANSFERASE CAF17, MITOCHONDRIAL-RELATED"/>
    <property type="match status" value="1"/>
</dbReference>
<dbReference type="Proteomes" id="UP000279470">
    <property type="component" value="Unassembled WGS sequence"/>
</dbReference>
<keyword evidence="1" id="KW-0809">Transit peptide</keyword>
<dbReference type="InterPro" id="IPR045179">
    <property type="entry name" value="YgfZ/GcvT"/>
</dbReference>
<dbReference type="NCBIfam" id="TIGR03317">
    <property type="entry name" value="ygfZ_signature"/>
    <property type="match status" value="1"/>
</dbReference>
<dbReference type="OrthoDB" id="9796287at2"/>
<organism evidence="3 4">
    <name type="scientific">Candidatus Aquarickettsia rohweri</name>
    <dbReference type="NCBI Taxonomy" id="2602574"/>
    <lineage>
        <taxon>Bacteria</taxon>
        <taxon>Pseudomonadati</taxon>
        <taxon>Pseudomonadota</taxon>
        <taxon>Alphaproteobacteria</taxon>
        <taxon>Rickettsiales</taxon>
        <taxon>Candidatus Midichloriaceae</taxon>
        <taxon>Candidatus Aquarickettsia</taxon>
    </lineage>
</organism>
<sequence>MYKYYLNYRRLINITGKDSEIFLQNILSNDINMLDKENIQYSLLLTPQGKMLFDFFIFKISEKYYLDYHQNYINDIKTKLMLYKLHSDVNIMDCKAHVFITNEDFNEFSYIDPRNKNLGMRCYDFDMKQNNFNDIAKYNEIRIKYLIPEFGVDFFPEEFYPLDLGLDNLNAISFNKGCYIGQEVTARMYHRGKRRKKLEMINLNNYQINDKEVIKDNKKIGKILKIYNYHALALIKSE</sequence>
<accession>A0A3R9XS74</accession>
<dbReference type="InterPro" id="IPR027266">
    <property type="entry name" value="TrmE/GcvT-like"/>
</dbReference>